<evidence type="ECO:0000256" key="1">
    <source>
        <dbReference type="ARBA" id="ARBA00010528"/>
    </source>
</evidence>
<dbReference type="GO" id="GO:0003735">
    <property type="term" value="F:structural constituent of ribosome"/>
    <property type="evidence" value="ECO:0007669"/>
    <property type="project" value="InterPro"/>
</dbReference>
<proteinExistence type="inferred from homology"/>
<dbReference type="InterPro" id="IPR013005">
    <property type="entry name" value="Ribosomal_uL4-like"/>
</dbReference>
<comment type="caution">
    <text evidence="7">The sequence shown here is derived from an EMBL/GenBank/DDBJ whole genome shotgun (WGS) entry which is preliminary data.</text>
</comment>
<dbReference type="EMBL" id="LBPV01000013">
    <property type="protein sequence ID" value="KKP65727.1"/>
    <property type="molecule type" value="Genomic_DNA"/>
</dbReference>
<reference evidence="7 8" key="1">
    <citation type="journal article" date="2015" name="Nature">
        <title>rRNA introns, odd ribosomes, and small enigmatic genomes across a large radiation of phyla.</title>
        <authorList>
            <person name="Brown C.T."/>
            <person name="Hug L.A."/>
            <person name="Thomas B.C."/>
            <person name="Sharon I."/>
            <person name="Castelle C.J."/>
            <person name="Singh A."/>
            <person name="Wilkins M.J."/>
            <person name="Williams K.H."/>
            <person name="Banfield J.F."/>
        </authorList>
    </citation>
    <scope>NUCLEOTIDE SEQUENCE [LARGE SCALE GENOMIC DNA]</scope>
</reference>
<keyword evidence="3" id="KW-0687">Ribonucleoprotein</keyword>
<dbReference type="GO" id="GO:0006412">
    <property type="term" value="P:translation"/>
    <property type="evidence" value="ECO:0007669"/>
    <property type="project" value="InterPro"/>
</dbReference>
<keyword evidence="2 7" id="KW-0689">Ribosomal protein</keyword>
<dbReference type="NCBIfam" id="TIGR03953">
    <property type="entry name" value="rplD_bact"/>
    <property type="match status" value="1"/>
</dbReference>
<dbReference type="InterPro" id="IPR023574">
    <property type="entry name" value="Ribosomal_uL4_dom_sf"/>
</dbReference>
<dbReference type="PANTHER" id="PTHR10746:SF6">
    <property type="entry name" value="LARGE RIBOSOMAL SUBUNIT PROTEIN UL4M"/>
    <property type="match status" value="1"/>
</dbReference>
<evidence type="ECO:0000256" key="6">
    <source>
        <dbReference type="SAM" id="MobiDB-lite"/>
    </source>
</evidence>
<dbReference type="Gene3D" id="3.40.1370.10">
    <property type="match status" value="1"/>
</dbReference>
<evidence type="ECO:0000256" key="5">
    <source>
        <dbReference type="ARBA" id="ARBA00035462"/>
    </source>
</evidence>
<dbReference type="PATRIC" id="fig|1619093.3.peg.183"/>
<feature type="non-terminal residue" evidence="7">
    <location>
        <position position="1"/>
    </location>
</feature>
<evidence type="ECO:0000313" key="7">
    <source>
        <dbReference type="EMBL" id="KKP65727.1"/>
    </source>
</evidence>
<evidence type="ECO:0000313" key="8">
    <source>
        <dbReference type="Proteomes" id="UP000033866"/>
    </source>
</evidence>
<comment type="similarity">
    <text evidence="1">Belongs to the universal ribosomal protein uL4 family.</text>
</comment>
<dbReference type="SUPFAM" id="SSF52166">
    <property type="entry name" value="Ribosomal protein L4"/>
    <property type="match status" value="1"/>
</dbReference>
<gene>
    <name evidence="7" type="ORF">UR61_C0013G0020</name>
</gene>
<dbReference type="AlphaFoldDB" id="A0A0G0EEG3"/>
<evidence type="ECO:0000256" key="3">
    <source>
        <dbReference type="ARBA" id="ARBA00023274"/>
    </source>
</evidence>
<dbReference type="Pfam" id="PF00573">
    <property type="entry name" value="Ribosomal_L4"/>
    <property type="match status" value="1"/>
</dbReference>
<name>A0A0G0EEG3_9BACT</name>
<feature type="region of interest" description="Disordered" evidence="6">
    <location>
        <begin position="16"/>
        <end position="45"/>
    </location>
</feature>
<dbReference type="PANTHER" id="PTHR10746">
    <property type="entry name" value="50S RIBOSOMAL PROTEIN L4"/>
    <property type="match status" value="1"/>
</dbReference>
<dbReference type="InterPro" id="IPR002136">
    <property type="entry name" value="Ribosomal_uL4"/>
</dbReference>
<evidence type="ECO:0000256" key="2">
    <source>
        <dbReference type="ARBA" id="ARBA00022980"/>
    </source>
</evidence>
<sequence>LIAQVLYVYANNERKGTSSVKGKGDVSGGGRKPWKQKGTGRARSGSIRSPLWVGGGVAFGPNNRNWKRSINKKMVQKAMCIMLSKRNKEELVKFVDIDSKNELKSLRDKVTKESSKKSLLVSDSEKVSLALRNVKSFKVTTPMGVNLKDLVGAKNILIDMEALNILEKRLTNGK</sequence>
<organism evidence="7 8">
    <name type="scientific">candidate division WS6 bacterium GW2011_GWE1_34_7</name>
    <dbReference type="NCBI Taxonomy" id="1619093"/>
    <lineage>
        <taxon>Bacteria</taxon>
        <taxon>Candidatus Dojkabacteria</taxon>
    </lineage>
</organism>
<protein>
    <recommendedName>
        <fullName evidence="4">Large ribosomal subunit protein uL4</fullName>
    </recommendedName>
    <alternativeName>
        <fullName evidence="5">50S ribosomal protein L4</fullName>
    </alternativeName>
</protein>
<dbReference type="GO" id="GO:0005840">
    <property type="term" value="C:ribosome"/>
    <property type="evidence" value="ECO:0007669"/>
    <property type="project" value="UniProtKB-KW"/>
</dbReference>
<dbReference type="GO" id="GO:1990904">
    <property type="term" value="C:ribonucleoprotein complex"/>
    <property type="evidence" value="ECO:0007669"/>
    <property type="project" value="UniProtKB-KW"/>
</dbReference>
<evidence type="ECO:0000256" key="4">
    <source>
        <dbReference type="ARBA" id="ARBA00035244"/>
    </source>
</evidence>
<accession>A0A0G0EEG3</accession>
<dbReference type="Proteomes" id="UP000033866">
    <property type="component" value="Unassembled WGS sequence"/>
</dbReference>